<evidence type="ECO:0000256" key="2">
    <source>
        <dbReference type="SAM" id="MobiDB-lite"/>
    </source>
</evidence>
<dbReference type="EMBL" id="NBSH01000004">
    <property type="protein sequence ID" value="ORX38291.1"/>
    <property type="molecule type" value="Genomic_DNA"/>
</dbReference>
<dbReference type="STRING" id="4999.A0A1Y1UJR2"/>
<gene>
    <name evidence="4" type="ORF">BD324DRAFT_620292</name>
</gene>
<dbReference type="OrthoDB" id="2152896at2759"/>
<feature type="region of interest" description="Disordered" evidence="2">
    <location>
        <begin position="73"/>
        <end position="196"/>
    </location>
</feature>
<keyword evidence="1" id="KW-0863">Zinc-finger</keyword>
<feature type="compositionally biased region" description="Polar residues" evidence="2">
    <location>
        <begin position="518"/>
        <end position="529"/>
    </location>
</feature>
<protein>
    <recommendedName>
        <fullName evidence="3">C2H2-type domain-containing protein</fullName>
    </recommendedName>
</protein>
<organism evidence="4 5">
    <name type="scientific">Kockovaella imperatae</name>
    <dbReference type="NCBI Taxonomy" id="4999"/>
    <lineage>
        <taxon>Eukaryota</taxon>
        <taxon>Fungi</taxon>
        <taxon>Dikarya</taxon>
        <taxon>Basidiomycota</taxon>
        <taxon>Agaricomycotina</taxon>
        <taxon>Tremellomycetes</taxon>
        <taxon>Tremellales</taxon>
        <taxon>Cuniculitremaceae</taxon>
        <taxon>Kockovaella</taxon>
    </lineage>
</organism>
<feature type="compositionally biased region" description="Low complexity" evidence="2">
    <location>
        <begin position="74"/>
        <end position="84"/>
    </location>
</feature>
<dbReference type="PROSITE" id="PS00028">
    <property type="entry name" value="ZINC_FINGER_C2H2_1"/>
    <property type="match status" value="1"/>
</dbReference>
<evidence type="ECO:0000256" key="1">
    <source>
        <dbReference type="PROSITE-ProRule" id="PRU00042"/>
    </source>
</evidence>
<reference evidence="4 5" key="1">
    <citation type="submission" date="2017-03" db="EMBL/GenBank/DDBJ databases">
        <title>Widespread Adenine N6-methylation of Active Genes in Fungi.</title>
        <authorList>
            <consortium name="DOE Joint Genome Institute"/>
            <person name="Mondo S.J."/>
            <person name="Dannebaum R.O."/>
            <person name="Kuo R.C."/>
            <person name="Louie K.B."/>
            <person name="Bewick A.J."/>
            <person name="Labutti K."/>
            <person name="Haridas S."/>
            <person name="Kuo A."/>
            <person name="Salamov A."/>
            <person name="Ahrendt S.R."/>
            <person name="Lau R."/>
            <person name="Bowen B.P."/>
            <person name="Lipzen A."/>
            <person name="Sullivan W."/>
            <person name="Andreopoulos W.B."/>
            <person name="Clum A."/>
            <person name="Lindquist E."/>
            <person name="Daum C."/>
            <person name="Northen T.R."/>
            <person name="Ramamoorthy G."/>
            <person name="Schmitz R.J."/>
            <person name="Gryganskyi A."/>
            <person name="Culley D."/>
            <person name="Magnuson J."/>
            <person name="James T.Y."/>
            <person name="O'Malley M.A."/>
            <person name="Stajich J.E."/>
            <person name="Spatafora J.W."/>
            <person name="Visel A."/>
            <person name="Grigoriev I.V."/>
        </authorList>
    </citation>
    <scope>NUCLEOTIDE SEQUENCE [LARGE SCALE GENOMIC DNA]</scope>
    <source>
        <strain evidence="4 5">NRRL Y-17943</strain>
    </source>
</reference>
<keyword evidence="5" id="KW-1185">Reference proteome</keyword>
<dbReference type="RefSeq" id="XP_021872213.1">
    <property type="nucleotide sequence ID" value="XM_022015267.1"/>
</dbReference>
<feature type="region of interest" description="Disordered" evidence="2">
    <location>
        <begin position="396"/>
        <end position="619"/>
    </location>
</feature>
<feature type="compositionally biased region" description="Basic and acidic residues" evidence="2">
    <location>
        <begin position="594"/>
        <end position="609"/>
    </location>
</feature>
<feature type="compositionally biased region" description="Polar residues" evidence="2">
    <location>
        <begin position="85"/>
        <end position="104"/>
    </location>
</feature>
<dbReference type="GeneID" id="33557075"/>
<evidence type="ECO:0000313" key="4">
    <source>
        <dbReference type="EMBL" id="ORX38291.1"/>
    </source>
</evidence>
<sequence length="619" mass="65423">MLASNLSQWRSPPPIMETPLVEAASLPADSFLGSNLLSPKPFKHDVEFSSRGPLIPPCEHSHSDGEMHSHAFDLLSLSGPSPSSDTAVPSSVPATSVLSATRPTGITAALPPKPRRMSSSTTGVLGRGKLGLTGDSTHPPPNANGRPTLNHAATHSSSSRRPGSSSSTTPQLFDFTKTDRRPSHNGPRPVVHDRRSISNPLIAASLPNGSSLGSHVHNSSFKSALRAQALAQNGALRANAVEDGELDMTFDGEDEDDELGSLEDLDMDLDGEDLTPEEIKKLALGSGSGGVKGRRKGMVFKCENCGKEYRHPSCLIKHRWEHSPHWQEPTQVSMSKHQQVQLLEVSSGDIRSVPQISLNHLQAAAILAHLDPSQGRSLPTDKSLWPAILSPMLGETAQLRRPSVSGETASRDPSSVRSPQSTVPPLTPSSLRDVSNMQQPRKSSPGSDSTTSSDGYSQLRVNGIDHSRPVGINANAKANGHHNRPTSSLSSSIPGPGTPQSVGSLPNELAGLHFYPQGTPSSLAGSNAISPIPNRGGAPLSLKSRGGVGGGMFGPINTAMPSSSVRSGAMADDEEELSSEGRGDGSSPRGRGKSSSEEVEERRKNREGEEWGMAMEMEL</sequence>
<keyword evidence="1" id="KW-0479">Metal-binding</keyword>
<keyword evidence="1" id="KW-0862">Zinc</keyword>
<feature type="compositionally biased region" description="Low complexity" evidence="2">
    <location>
        <begin position="443"/>
        <end position="457"/>
    </location>
</feature>
<dbReference type="GO" id="GO:0008270">
    <property type="term" value="F:zinc ion binding"/>
    <property type="evidence" value="ECO:0007669"/>
    <property type="project" value="UniProtKB-KW"/>
</dbReference>
<dbReference type="AlphaFoldDB" id="A0A1Y1UJR2"/>
<feature type="compositionally biased region" description="Polar residues" evidence="2">
    <location>
        <begin position="405"/>
        <end position="442"/>
    </location>
</feature>
<dbReference type="Proteomes" id="UP000193218">
    <property type="component" value="Unassembled WGS sequence"/>
</dbReference>
<feature type="compositionally biased region" description="Low complexity" evidence="2">
    <location>
        <begin position="156"/>
        <end position="170"/>
    </location>
</feature>
<name>A0A1Y1UJR2_9TREE</name>
<accession>A0A1Y1UJR2</accession>
<comment type="caution">
    <text evidence="4">The sequence shown here is derived from an EMBL/GenBank/DDBJ whole genome shotgun (WGS) entry which is preliminary data.</text>
</comment>
<proteinExistence type="predicted"/>
<dbReference type="PROSITE" id="PS50157">
    <property type="entry name" value="ZINC_FINGER_C2H2_2"/>
    <property type="match status" value="1"/>
</dbReference>
<dbReference type="InParanoid" id="A0A1Y1UJR2"/>
<feature type="compositionally biased region" description="Polar residues" evidence="2">
    <location>
        <begin position="485"/>
        <end position="504"/>
    </location>
</feature>
<evidence type="ECO:0000313" key="5">
    <source>
        <dbReference type="Proteomes" id="UP000193218"/>
    </source>
</evidence>
<feature type="compositionally biased region" description="Polar residues" evidence="2">
    <location>
        <begin position="145"/>
        <end position="155"/>
    </location>
</feature>
<dbReference type="InterPro" id="IPR013087">
    <property type="entry name" value="Znf_C2H2_type"/>
</dbReference>
<feature type="domain" description="C2H2-type" evidence="3">
    <location>
        <begin position="300"/>
        <end position="327"/>
    </location>
</feature>
<evidence type="ECO:0000259" key="3">
    <source>
        <dbReference type="PROSITE" id="PS50157"/>
    </source>
</evidence>